<dbReference type="PATRIC" id="fig|1434108.4.peg.4077"/>
<dbReference type="EMBL" id="CP009528">
    <property type="protein sequence ID" value="AKB56224.1"/>
    <property type="molecule type" value="Genomic_DNA"/>
</dbReference>
<sequence>MKEKLKISAIFAAILLVSIAFVPAVSAQTDISQNKEYADAVDISNKKSISNEDLKKVSENVNVLKKTDNEKIVSFKKQDGSIGYAISWKDEENPNRVNFAFVNQNELVSKKLVSASSLNDSSAVAAAISAARTSFWHGSYIEQYGDTLTGGVHIYFSERDANWVADVGTGAAGAIGAIIGSFFTPAASIILSALLAVAVQTVYWQEQNSDGSLDVRIPYANIASMLLTGTIYVKIGSHWYWI</sequence>
<dbReference type="GeneID" id="24846559"/>
<name>A0A0E3QZ39_METBA</name>
<gene>
    <name evidence="1" type="ORF">MSBRM_3226</name>
</gene>
<dbReference type="HOGENOM" id="CLU_1232786_0_0_2"/>
<reference evidence="1 2" key="1">
    <citation type="submission" date="2014-07" db="EMBL/GenBank/DDBJ databases">
        <title>Methanogenic archaea and the global carbon cycle.</title>
        <authorList>
            <person name="Henriksen J.R."/>
            <person name="Luke J."/>
            <person name="Reinhart S."/>
            <person name="Benedict M.N."/>
            <person name="Youngblut N.D."/>
            <person name="Metcalf M.E."/>
            <person name="Whitaker R.J."/>
            <person name="Metcalf W.W."/>
        </authorList>
    </citation>
    <scope>NUCLEOTIDE SEQUENCE [LARGE SCALE GENOMIC DNA]</scope>
    <source>
        <strain evidence="1 2">MS</strain>
    </source>
</reference>
<dbReference type="RefSeq" id="WP_048122173.1">
    <property type="nucleotide sequence ID" value="NZ_CP009528.1"/>
</dbReference>
<dbReference type="KEGG" id="mby:MSBRM_3226"/>
<proteinExistence type="predicted"/>
<evidence type="ECO:0000313" key="1">
    <source>
        <dbReference type="EMBL" id="AKB56224.1"/>
    </source>
</evidence>
<dbReference type="Proteomes" id="UP000033033">
    <property type="component" value="Chromosome"/>
</dbReference>
<organism evidence="1 2">
    <name type="scientific">Methanosarcina barkeri MS</name>
    <dbReference type="NCBI Taxonomy" id="1434108"/>
    <lineage>
        <taxon>Archaea</taxon>
        <taxon>Methanobacteriati</taxon>
        <taxon>Methanobacteriota</taxon>
        <taxon>Stenosarchaea group</taxon>
        <taxon>Methanomicrobia</taxon>
        <taxon>Methanosarcinales</taxon>
        <taxon>Methanosarcinaceae</taxon>
        <taxon>Methanosarcina</taxon>
    </lineage>
</organism>
<protein>
    <submittedName>
        <fullName evidence="1">Uncharacterized protein</fullName>
    </submittedName>
</protein>
<accession>A0A0E3QZ39</accession>
<keyword evidence="2" id="KW-1185">Reference proteome</keyword>
<dbReference type="AlphaFoldDB" id="A0A0E3QZ39"/>
<evidence type="ECO:0000313" key="2">
    <source>
        <dbReference type="Proteomes" id="UP000033033"/>
    </source>
</evidence>